<comment type="caution">
    <text evidence="1">The sequence shown here is derived from an EMBL/GenBank/DDBJ whole genome shotgun (WGS) entry which is preliminary data.</text>
</comment>
<dbReference type="EMBL" id="MHRF01000013">
    <property type="protein sequence ID" value="OHA17746.1"/>
    <property type="molecule type" value="Genomic_DNA"/>
</dbReference>
<accession>A0A1G2M1H2</accession>
<organism evidence="1 2">
    <name type="scientific">Candidatus Taylorbacteria bacterium RIFCSPHIGHO2_01_FULL_46_22b</name>
    <dbReference type="NCBI Taxonomy" id="1802301"/>
    <lineage>
        <taxon>Bacteria</taxon>
        <taxon>Candidatus Tayloriibacteriota</taxon>
    </lineage>
</organism>
<gene>
    <name evidence="1" type="ORF">A2664_04000</name>
</gene>
<evidence type="ECO:0000313" key="1">
    <source>
        <dbReference type="EMBL" id="OHA17746.1"/>
    </source>
</evidence>
<evidence type="ECO:0000313" key="2">
    <source>
        <dbReference type="Proteomes" id="UP000178873"/>
    </source>
</evidence>
<reference evidence="1 2" key="1">
    <citation type="journal article" date="2016" name="Nat. Commun.">
        <title>Thousands of microbial genomes shed light on interconnected biogeochemical processes in an aquifer system.</title>
        <authorList>
            <person name="Anantharaman K."/>
            <person name="Brown C.T."/>
            <person name="Hug L.A."/>
            <person name="Sharon I."/>
            <person name="Castelle C.J."/>
            <person name="Probst A.J."/>
            <person name="Thomas B.C."/>
            <person name="Singh A."/>
            <person name="Wilkins M.J."/>
            <person name="Karaoz U."/>
            <person name="Brodie E.L."/>
            <person name="Williams K.H."/>
            <person name="Hubbard S.S."/>
            <person name="Banfield J.F."/>
        </authorList>
    </citation>
    <scope>NUCLEOTIDE SEQUENCE [LARGE SCALE GENOMIC DNA]</scope>
</reference>
<name>A0A1G2M1H2_9BACT</name>
<protein>
    <submittedName>
        <fullName evidence="1">Uncharacterized protein</fullName>
    </submittedName>
</protein>
<dbReference type="Proteomes" id="UP000178873">
    <property type="component" value="Unassembled WGS sequence"/>
</dbReference>
<dbReference type="AlphaFoldDB" id="A0A1G2M1H2"/>
<proteinExistence type="predicted"/>
<sequence length="97" mass="10820">MWKKKKRGGCTRRKVAPVSLPAQRHGLSLALWFMSNSPVATDGLGVRSDTAKRCEPRIQKEPYQNIPEIQRGRSRSLATCPSFARRKPSLSVEVSGI</sequence>